<dbReference type="InterPro" id="IPR055936">
    <property type="entry name" value="DUF7514"/>
</dbReference>
<dbReference type="Proteomes" id="UP001149074">
    <property type="component" value="Unassembled WGS sequence"/>
</dbReference>
<evidence type="ECO:0000313" key="2">
    <source>
        <dbReference type="EMBL" id="KAJ5089015.1"/>
    </source>
</evidence>
<dbReference type="PANTHER" id="PTHR39611:SF2">
    <property type="entry name" value="HYDROXYPROLINE-RICH GLYCOPROTEIN DZ-HRGP"/>
    <property type="match status" value="1"/>
</dbReference>
<comment type="caution">
    <text evidence="2">The sequence shown here is derived from an EMBL/GenBank/DDBJ whole genome shotgun (WGS) entry which is preliminary data.</text>
</comment>
<proteinExistence type="predicted"/>
<keyword evidence="3" id="KW-1185">Reference proteome</keyword>
<reference evidence="2" key="2">
    <citation type="journal article" date="2023" name="IMA Fungus">
        <title>Comparative genomic study of the Penicillium genus elucidates a diverse pangenome and 15 lateral gene transfer events.</title>
        <authorList>
            <person name="Petersen C."/>
            <person name="Sorensen T."/>
            <person name="Nielsen M.R."/>
            <person name="Sondergaard T.E."/>
            <person name="Sorensen J.L."/>
            <person name="Fitzpatrick D.A."/>
            <person name="Frisvad J.C."/>
            <person name="Nielsen K.L."/>
        </authorList>
    </citation>
    <scope>NUCLEOTIDE SEQUENCE</scope>
    <source>
        <strain evidence="2">IBT 30761</strain>
    </source>
</reference>
<protein>
    <recommendedName>
        <fullName evidence="1">DUF7514 domain-containing protein</fullName>
    </recommendedName>
</protein>
<dbReference type="PANTHER" id="PTHR39611">
    <property type="entry name" value="HYDROXYPROLINE-RICH GLYCOPROTEIN DZ-HRGP-RELATED"/>
    <property type="match status" value="1"/>
</dbReference>
<gene>
    <name evidence="2" type="ORF">N7532_007699</name>
</gene>
<feature type="domain" description="DUF7514" evidence="1">
    <location>
        <begin position="22"/>
        <end position="185"/>
    </location>
</feature>
<evidence type="ECO:0000313" key="3">
    <source>
        <dbReference type="Proteomes" id="UP001149074"/>
    </source>
</evidence>
<name>A0A9W9EW90_9EURO</name>
<dbReference type="EMBL" id="JAPQKI010000009">
    <property type="protein sequence ID" value="KAJ5089015.1"/>
    <property type="molecule type" value="Genomic_DNA"/>
</dbReference>
<reference evidence="2" key="1">
    <citation type="submission" date="2022-11" db="EMBL/GenBank/DDBJ databases">
        <authorList>
            <person name="Petersen C."/>
        </authorList>
    </citation>
    <scope>NUCLEOTIDE SEQUENCE</scope>
    <source>
        <strain evidence="2">IBT 30761</strain>
    </source>
</reference>
<evidence type="ECO:0000259" key="1">
    <source>
        <dbReference type="Pfam" id="PF24355"/>
    </source>
</evidence>
<dbReference type="AlphaFoldDB" id="A0A9W9EW90"/>
<accession>A0A9W9EW90</accession>
<dbReference type="OrthoDB" id="4382739at2759"/>
<dbReference type="RefSeq" id="XP_056470997.1">
    <property type="nucleotide sequence ID" value="XM_056620191.1"/>
</dbReference>
<sequence length="229" mass="26615">MPFRHFLRHAFDTPAQQTWDALITTSNQPTPLFTRLLDAIFTYFTNTPPVDPTGFDPVKYAAVFTALFYSDNNNLSRRYFIFASENHMPAPEQFSYQALAIFYRTHHIQHIMNGATPVLTREGFHLIMLRDTLGDPETQYRRFNAFLAAHRGDLVDPMTGQRFPQVPIPRELFPRDMDSETWEREVQMTRAFNEDLGIYLEELNQTGGWRHDVTMASMSPGVWVSGYLR</sequence>
<organism evidence="2 3">
    <name type="scientific">Penicillium argentinense</name>
    <dbReference type="NCBI Taxonomy" id="1131581"/>
    <lineage>
        <taxon>Eukaryota</taxon>
        <taxon>Fungi</taxon>
        <taxon>Dikarya</taxon>
        <taxon>Ascomycota</taxon>
        <taxon>Pezizomycotina</taxon>
        <taxon>Eurotiomycetes</taxon>
        <taxon>Eurotiomycetidae</taxon>
        <taxon>Eurotiales</taxon>
        <taxon>Aspergillaceae</taxon>
        <taxon>Penicillium</taxon>
    </lineage>
</organism>
<dbReference type="GeneID" id="81359170"/>
<dbReference type="Pfam" id="PF24355">
    <property type="entry name" value="DUF7514"/>
    <property type="match status" value="1"/>
</dbReference>